<sequence length="108" mass="12335">SILPEAIGEQILCLYCGQNHTLYPSGLIVSSFENILHYDPYLSVRGFLILKRNVFSIDEFFRLNKNDFLNFKNCGIKTANELIKFQEALHKKLYTASSIPAIPNVLKI</sequence>
<comment type="caution">
    <text evidence="1">The sequence shown here is derived from an EMBL/GenBank/DDBJ whole genome shotgun (WGS) entry which is preliminary data.</text>
</comment>
<dbReference type="SUPFAM" id="SSF47789">
    <property type="entry name" value="C-terminal domain of RNA polymerase alpha subunit"/>
    <property type="match status" value="1"/>
</dbReference>
<name>A0A1V1NXA0_9BACT</name>
<gene>
    <name evidence="1" type="ORF">OMM_11859</name>
</gene>
<dbReference type="AlphaFoldDB" id="A0A1V1NXA0"/>
<accession>A0A1V1NXA0</accession>
<evidence type="ECO:0000313" key="2">
    <source>
        <dbReference type="Proteomes" id="UP000189670"/>
    </source>
</evidence>
<dbReference type="Proteomes" id="UP000189670">
    <property type="component" value="Unassembled WGS sequence"/>
</dbReference>
<dbReference type="EMBL" id="ATBP01001515">
    <property type="protein sequence ID" value="ETR67188.1"/>
    <property type="molecule type" value="Genomic_DNA"/>
</dbReference>
<protein>
    <recommendedName>
        <fullName evidence="3">RNA polymerase alpha subunit C-terminal domain-containing protein</fullName>
    </recommendedName>
</protein>
<feature type="non-terminal residue" evidence="1">
    <location>
        <position position="1"/>
    </location>
</feature>
<organism evidence="1 2">
    <name type="scientific">Candidatus Magnetoglobus multicellularis str. Araruama</name>
    <dbReference type="NCBI Taxonomy" id="890399"/>
    <lineage>
        <taxon>Bacteria</taxon>
        <taxon>Pseudomonadati</taxon>
        <taxon>Thermodesulfobacteriota</taxon>
        <taxon>Desulfobacteria</taxon>
        <taxon>Desulfobacterales</taxon>
        <taxon>Desulfobacteraceae</taxon>
        <taxon>Candidatus Magnetoglobus</taxon>
    </lineage>
</organism>
<proteinExistence type="predicted"/>
<evidence type="ECO:0000313" key="1">
    <source>
        <dbReference type="EMBL" id="ETR67188.1"/>
    </source>
</evidence>
<evidence type="ECO:0008006" key="3">
    <source>
        <dbReference type="Google" id="ProtNLM"/>
    </source>
</evidence>
<reference evidence="2" key="1">
    <citation type="submission" date="2012-11" db="EMBL/GenBank/DDBJ databases">
        <authorList>
            <person name="Lucero-Rivera Y.E."/>
            <person name="Tovar-Ramirez D."/>
        </authorList>
    </citation>
    <scope>NUCLEOTIDE SEQUENCE [LARGE SCALE GENOMIC DNA]</scope>
    <source>
        <strain evidence="2">Araruama</strain>
    </source>
</reference>